<evidence type="ECO:0000256" key="5">
    <source>
        <dbReference type="SAM" id="Coils"/>
    </source>
</evidence>
<name>K6VIA0_9MICO</name>
<evidence type="ECO:0000313" key="8">
    <source>
        <dbReference type="EMBL" id="GAB76469.1"/>
    </source>
</evidence>
<dbReference type="PROSITE" id="PS01102">
    <property type="entry name" value="ZF_DKSA_1"/>
    <property type="match status" value="1"/>
</dbReference>
<evidence type="ECO:0000256" key="4">
    <source>
        <dbReference type="PROSITE-ProRule" id="PRU00510"/>
    </source>
</evidence>
<keyword evidence="1" id="KW-0479">Metal-binding</keyword>
<keyword evidence="5" id="KW-0175">Coiled coil</keyword>
<evidence type="ECO:0000256" key="2">
    <source>
        <dbReference type="ARBA" id="ARBA00022771"/>
    </source>
</evidence>
<feature type="zinc finger region" description="dksA C4-type" evidence="4">
    <location>
        <begin position="117"/>
        <end position="141"/>
    </location>
</feature>
<dbReference type="eggNOG" id="COG1734">
    <property type="taxonomic scope" value="Bacteria"/>
</dbReference>
<dbReference type="Pfam" id="PF01258">
    <property type="entry name" value="zf-dskA_traR"/>
    <property type="match status" value="1"/>
</dbReference>
<dbReference type="PANTHER" id="PTHR33823">
    <property type="entry name" value="RNA POLYMERASE-BINDING TRANSCRIPTION FACTOR DKSA-RELATED"/>
    <property type="match status" value="1"/>
</dbReference>
<feature type="coiled-coil region" evidence="5">
    <location>
        <begin position="32"/>
        <end position="66"/>
    </location>
</feature>
<dbReference type="PROSITE" id="PS51128">
    <property type="entry name" value="ZF_DKSA_2"/>
    <property type="match status" value="1"/>
</dbReference>
<comment type="caution">
    <text evidence="8">The sequence shown here is derived from an EMBL/GenBank/DDBJ whole genome shotgun (WGS) entry which is preliminary data.</text>
</comment>
<dbReference type="PANTHER" id="PTHR33823:SF2">
    <property type="entry name" value="RNA POLYMERASE-BINDING TRANSCRIPTION FACTOR DKSA"/>
    <property type="match status" value="1"/>
</dbReference>
<keyword evidence="3" id="KW-0862">Zinc</keyword>
<dbReference type="SUPFAM" id="SSF109635">
    <property type="entry name" value="DnaK suppressor protein DksA, alpha-hairpin domain"/>
    <property type="match status" value="1"/>
</dbReference>
<dbReference type="Gene3D" id="1.20.120.910">
    <property type="entry name" value="DksA, coiled-coil domain"/>
    <property type="match status" value="1"/>
</dbReference>
<dbReference type="InterPro" id="IPR020458">
    <property type="entry name" value="Znf_DskA_TraR_CS"/>
</dbReference>
<dbReference type="STRING" id="100225.SAMN05421595_1596"/>
<dbReference type="InterPro" id="IPR037187">
    <property type="entry name" value="DnaK_N"/>
</dbReference>
<dbReference type="Proteomes" id="UP000008495">
    <property type="component" value="Unassembled WGS sequence"/>
</dbReference>
<evidence type="ECO:0000256" key="1">
    <source>
        <dbReference type="ARBA" id="ARBA00022723"/>
    </source>
</evidence>
<keyword evidence="9" id="KW-1185">Reference proteome</keyword>
<protein>
    <recommendedName>
        <fullName evidence="7">Zinc finger DksA/TraR C4-type domain-containing protein</fullName>
    </recommendedName>
</protein>
<evidence type="ECO:0000259" key="7">
    <source>
        <dbReference type="Pfam" id="PF01258"/>
    </source>
</evidence>
<proteinExistence type="predicted"/>
<dbReference type="InterPro" id="IPR000962">
    <property type="entry name" value="Znf_DskA_TraR"/>
</dbReference>
<evidence type="ECO:0000256" key="6">
    <source>
        <dbReference type="SAM" id="MobiDB-lite"/>
    </source>
</evidence>
<organism evidence="8 9">
    <name type="scientific">Austwickia chelonae NBRC 105200</name>
    <dbReference type="NCBI Taxonomy" id="1184607"/>
    <lineage>
        <taxon>Bacteria</taxon>
        <taxon>Bacillati</taxon>
        <taxon>Actinomycetota</taxon>
        <taxon>Actinomycetes</taxon>
        <taxon>Micrococcales</taxon>
        <taxon>Dermatophilaceae</taxon>
        <taxon>Austwickia</taxon>
    </lineage>
</organism>
<dbReference type="OrthoDB" id="9803742at2"/>
<feature type="region of interest" description="Disordered" evidence="6">
    <location>
        <begin position="1"/>
        <end position="29"/>
    </location>
</feature>
<feature type="domain" description="Zinc finger DksA/TraR C4-type" evidence="7">
    <location>
        <begin position="113"/>
        <end position="147"/>
    </location>
</feature>
<dbReference type="EMBL" id="BAGZ01000001">
    <property type="protein sequence ID" value="GAB76469.1"/>
    <property type="molecule type" value="Genomic_DNA"/>
</dbReference>
<keyword evidence="2" id="KW-0863">Zinc-finger</keyword>
<dbReference type="AlphaFoldDB" id="K6VIA0"/>
<evidence type="ECO:0000313" key="9">
    <source>
        <dbReference type="Proteomes" id="UP000008495"/>
    </source>
</evidence>
<dbReference type="GO" id="GO:0008270">
    <property type="term" value="F:zinc ion binding"/>
    <property type="evidence" value="ECO:0007669"/>
    <property type="project" value="UniProtKB-KW"/>
</dbReference>
<accession>K6VIA0</accession>
<sequence length="148" mass="16518">MAGVTEASMSARHDDSDLTWLPTREGEEPWTIDDLEEVRSELLSERERLTADLAESEMDLQDLMRDYGGGSGDDSADTGGKVLEREQEMTLTNNSRGLLAQTERALDRLAAHTYGVCENCAQPIGKLRLQAFPRATLCVSCKQKQERR</sequence>
<reference evidence="8 9" key="1">
    <citation type="submission" date="2012-08" db="EMBL/GenBank/DDBJ databases">
        <title>Whole genome shotgun sequence of Austwickia chelonae NBRC 105200.</title>
        <authorList>
            <person name="Yoshida I."/>
            <person name="Hosoyama A."/>
            <person name="Tsuchikane K."/>
            <person name="Katsumata H."/>
            <person name="Ando Y."/>
            <person name="Ohji S."/>
            <person name="Hamada M."/>
            <person name="Tamura T."/>
            <person name="Yamazoe A."/>
            <person name="Yamazaki S."/>
            <person name="Fujita N."/>
        </authorList>
    </citation>
    <scope>NUCLEOTIDE SEQUENCE [LARGE SCALE GENOMIC DNA]</scope>
    <source>
        <strain evidence="8 9">NBRC 105200</strain>
    </source>
</reference>
<gene>
    <name evidence="8" type="ORF">AUCHE_01_00320</name>
</gene>
<evidence type="ECO:0000256" key="3">
    <source>
        <dbReference type="ARBA" id="ARBA00022833"/>
    </source>
</evidence>
<dbReference type="SUPFAM" id="SSF57716">
    <property type="entry name" value="Glucocorticoid receptor-like (DNA-binding domain)"/>
    <property type="match status" value="1"/>
</dbReference>